<name>A0ABQ7EAD5_BRACR</name>
<evidence type="ECO:0000313" key="2">
    <source>
        <dbReference type="EMBL" id="KAF3593600.1"/>
    </source>
</evidence>
<keyword evidence="3" id="KW-1185">Reference proteome</keyword>
<feature type="transmembrane region" description="Helical" evidence="1">
    <location>
        <begin position="223"/>
        <end position="245"/>
    </location>
</feature>
<accession>A0ABQ7EAD5</accession>
<proteinExistence type="predicted"/>
<dbReference type="EMBL" id="QGKV02000299">
    <property type="protein sequence ID" value="KAF3593600.1"/>
    <property type="molecule type" value="Genomic_DNA"/>
</dbReference>
<sequence length="394" mass="43894">MFFKSYAFLTSFETSLVLESEVVSSFALFKRSLHEDQEIRFGSCFGGSGQRLDESELPYGGKKMQTCSHKFEMETVGFSAKMAPPFSISFEETRPRIDTHGKMSMAIGTTFYVINIVNMFSKKKHCQHNGKMNMARTRLIHRFISPPYLFPSLSNRVVVEQACLRPGRLQRALPLDSVFLHCCRFISFSPPICSTAWARILAPESAPLSRLASLCSRVRRSRWILWITGGSLLLVQGVISLDWGYRFSLRRIWVLFFPCCVSVDPIITAASCGFDHAGGLVLELSGRLVGFLSGCAHVLIPVFDEACDGSSSNNFSSSVLIGYGRVVVLVGSCVQDELRWAIIFKSRSSERPKLLGFRLSVELGSSFCGKRMVQTWLNLPTAVVVVVSAFPVDT</sequence>
<gene>
    <name evidence="2" type="ORF">DY000_02023413</name>
</gene>
<keyword evidence="1" id="KW-0812">Transmembrane</keyword>
<evidence type="ECO:0000313" key="3">
    <source>
        <dbReference type="Proteomes" id="UP000266723"/>
    </source>
</evidence>
<protein>
    <submittedName>
        <fullName evidence="2">Uncharacterized protein</fullName>
    </submittedName>
</protein>
<reference evidence="2 3" key="1">
    <citation type="journal article" date="2020" name="BMC Genomics">
        <title>Intraspecific diversification of the crop wild relative Brassica cretica Lam. using demographic model selection.</title>
        <authorList>
            <person name="Kioukis A."/>
            <person name="Michalopoulou V.A."/>
            <person name="Briers L."/>
            <person name="Pirintsos S."/>
            <person name="Studholme D.J."/>
            <person name="Pavlidis P."/>
            <person name="Sarris P.F."/>
        </authorList>
    </citation>
    <scope>NUCLEOTIDE SEQUENCE [LARGE SCALE GENOMIC DNA]</scope>
    <source>
        <strain evidence="3">cv. PFS-1207/04</strain>
    </source>
</reference>
<evidence type="ECO:0000256" key="1">
    <source>
        <dbReference type="SAM" id="Phobius"/>
    </source>
</evidence>
<organism evidence="2 3">
    <name type="scientific">Brassica cretica</name>
    <name type="common">Mustard</name>
    <dbReference type="NCBI Taxonomy" id="69181"/>
    <lineage>
        <taxon>Eukaryota</taxon>
        <taxon>Viridiplantae</taxon>
        <taxon>Streptophyta</taxon>
        <taxon>Embryophyta</taxon>
        <taxon>Tracheophyta</taxon>
        <taxon>Spermatophyta</taxon>
        <taxon>Magnoliopsida</taxon>
        <taxon>eudicotyledons</taxon>
        <taxon>Gunneridae</taxon>
        <taxon>Pentapetalae</taxon>
        <taxon>rosids</taxon>
        <taxon>malvids</taxon>
        <taxon>Brassicales</taxon>
        <taxon>Brassicaceae</taxon>
        <taxon>Brassiceae</taxon>
        <taxon>Brassica</taxon>
    </lineage>
</organism>
<comment type="caution">
    <text evidence="2">The sequence shown here is derived from an EMBL/GenBank/DDBJ whole genome shotgun (WGS) entry which is preliminary data.</text>
</comment>
<keyword evidence="1" id="KW-1133">Transmembrane helix</keyword>
<dbReference type="Proteomes" id="UP000266723">
    <property type="component" value="Unassembled WGS sequence"/>
</dbReference>
<keyword evidence="1" id="KW-0472">Membrane</keyword>